<keyword evidence="1" id="KW-0472">Membrane</keyword>
<name>A0A0H5RCY0_9EUKA</name>
<reference evidence="3" key="1">
    <citation type="submission" date="2015-04" db="EMBL/GenBank/DDBJ databases">
        <title>The genome sequence of the plant pathogenic Rhizarian Plasmodiophora brassicae reveals insights in its biotrophic life cycle and the origin of chitin synthesis.</title>
        <authorList>
            <person name="Schwelm A."/>
            <person name="Fogelqvist J."/>
            <person name="Knaust A."/>
            <person name="Julke S."/>
            <person name="Lilja T."/>
            <person name="Dhandapani V."/>
            <person name="Bonilla-Rosso G."/>
            <person name="Karlsson M."/>
            <person name="Shevchenko A."/>
            <person name="Choi S.R."/>
            <person name="Kim H.G."/>
            <person name="Park J.Y."/>
            <person name="Lim Y.P."/>
            <person name="Ludwig-Muller J."/>
            <person name="Dixelius C."/>
        </authorList>
    </citation>
    <scope>NUCLEOTIDE SEQUENCE</scope>
    <source>
        <tissue evidence="3">Potato root galls</tissue>
    </source>
</reference>
<feature type="non-terminal residue" evidence="3">
    <location>
        <position position="1"/>
    </location>
</feature>
<feature type="transmembrane region" description="Helical" evidence="1">
    <location>
        <begin position="12"/>
        <end position="29"/>
    </location>
</feature>
<dbReference type="SUPFAM" id="SSF81665">
    <property type="entry name" value="Calcium ATPase, transmembrane domain M"/>
    <property type="match status" value="1"/>
</dbReference>
<keyword evidence="1" id="KW-0812">Transmembrane</keyword>
<evidence type="ECO:0000313" key="3">
    <source>
        <dbReference type="EMBL" id="CRZ11457.1"/>
    </source>
</evidence>
<keyword evidence="1" id="KW-1133">Transmembrane helix</keyword>
<organism evidence="3">
    <name type="scientific">Spongospora subterranea</name>
    <dbReference type="NCBI Taxonomy" id="70186"/>
    <lineage>
        <taxon>Eukaryota</taxon>
        <taxon>Sar</taxon>
        <taxon>Rhizaria</taxon>
        <taxon>Endomyxa</taxon>
        <taxon>Phytomyxea</taxon>
        <taxon>Plasmodiophorida</taxon>
        <taxon>Plasmodiophoridae</taxon>
        <taxon>Spongospora</taxon>
    </lineage>
</organism>
<dbReference type="InterPro" id="IPR023298">
    <property type="entry name" value="ATPase_P-typ_TM_dom_sf"/>
</dbReference>
<dbReference type="Pfam" id="PF00122">
    <property type="entry name" value="E1-E2_ATPase"/>
    <property type="match status" value="1"/>
</dbReference>
<feature type="domain" description="P-type ATPase A" evidence="2">
    <location>
        <begin position="316"/>
        <end position="405"/>
    </location>
</feature>
<dbReference type="Gene3D" id="1.20.1110.10">
    <property type="entry name" value="Calcium-transporting ATPase, transmembrane domain"/>
    <property type="match status" value="1"/>
</dbReference>
<evidence type="ECO:0000259" key="2">
    <source>
        <dbReference type="Pfam" id="PF00122"/>
    </source>
</evidence>
<protein>
    <recommendedName>
        <fullName evidence="2">P-type ATPase A domain-containing protein</fullName>
    </recommendedName>
</protein>
<dbReference type="Gene3D" id="2.70.150.10">
    <property type="entry name" value="Calcium-transporting ATPase, cytoplasmic transduction domain A"/>
    <property type="match status" value="1"/>
</dbReference>
<accession>A0A0H5RCY0</accession>
<proteinExistence type="predicted"/>
<sequence length="527" mass="57724">CPLSFVPAMGSTLTPMFVALACIIVFTIAHPDSPGTSSQAVLSDAPVLPLAGAGETLCSSCLQQPVDEIIRELSRSSGAINRARVDRRWIFCFLPDNNDAGELPKRYLNNERLWATMPTLDLTRTIIKDAVTDLLKDVETGPAKEALIEKMMIGPDAVLKSNRESKPDLSKFSMEKLKEDLPIEDLKQTLTVWLYDVMSDLSPQVITKLDKIVRDIQENGMITPKGLDDSEVKFLRKLNGPNVFTRSQPLLKLLLGAMNCSFNRLLGAGSAALFAVNRPVVGGVLMAGMLWRAFMEAIPTYDALRTNDHDEFCDARDVRVIRNGGIMKSILETGLVPNDIILLQGCQPVPADCRIVFSQDLIVNEGLSTREAKGDGAVVYRGTRVTSGRALAVVFGTGMNTRMGSNLVRHIKKRMTPIIDKDDAWKAIKVSVPVIFGLGAFQMVFGRSPVLQAIEVQCFLMVIALCIAVFSECLHMSSILSLNEGRRSIQGFFRTVTQAFGSVVEHSSPSSTVTLTEPLLDTTPDHN</sequence>
<dbReference type="InterPro" id="IPR008250">
    <property type="entry name" value="ATPase_P-typ_transduc_dom_A_sf"/>
</dbReference>
<dbReference type="PANTHER" id="PTHR42861">
    <property type="entry name" value="CALCIUM-TRANSPORTING ATPASE"/>
    <property type="match status" value="1"/>
</dbReference>
<dbReference type="SUPFAM" id="SSF81653">
    <property type="entry name" value="Calcium ATPase, transduction domain A"/>
    <property type="match status" value="1"/>
</dbReference>
<dbReference type="AlphaFoldDB" id="A0A0H5RCY0"/>
<dbReference type="EMBL" id="HACM01011015">
    <property type="protein sequence ID" value="CRZ11457.1"/>
    <property type="molecule type" value="Transcribed_RNA"/>
</dbReference>
<dbReference type="InterPro" id="IPR059000">
    <property type="entry name" value="ATPase_P-type_domA"/>
</dbReference>
<evidence type="ECO:0000256" key="1">
    <source>
        <dbReference type="SAM" id="Phobius"/>
    </source>
</evidence>